<dbReference type="Proteomes" id="UP000307507">
    <property type="component" value="Unassembled WGS sequence"/>
</dbReference>
<evidence type="ECO:0000313" key="1">
    <source>
        <dbReference type="EMBL" id="THF52731.1"/>
    </source>
</evidence>
<accession>A0A4S4A2X3</accession>
<keyword evidence="2" id="KW-1185">Reference proteome</keyword>
<dbReference type="AlphaFoldDB" id="A0A4S4A2X3"/>
<gene>
    <name evidence="1" type="ORF">E6C50_00530</name>
</gene>
<dbReference type="RefSeq" id="WP_136401256.1">
    <property type="nucleotide sequence ID" value="NZ_SSNZ01000001.1"/>
</dbReference>
<dbReference type="OrthoDB" id="1430047at2"/>
<sequence length="271" mass="30318">MKTILKYFTFLFTILMLNSCEEVVDVKLDTAPPRLVVDAALNWIKGTTGNNQVIYLTTTADYFGTEIPKVSGATVVVTNSSNVDFNFLEAVPGEYICTNFQPVLGETYTLTIVSNGVTYKATETLKSVASILNIEQKNDGGFTGDQIELKTYYNDPGDEDNYYLFRYIRNNTLAVFRASDDRFVQGNTTFDIYSHEDLKANDNVNIRLMGISRQYYNYMNILINVAQGGGGPFQTPPATVRGNVINQNNQANYPLGYFSLSEVDETTYTVQ</sequence>
<protein>
    <submittedName>
        <fullName evidence="1">DUF4249 domain-containing protein</fullName>
    </submittedName>
</protein>
<proteinExistence type="predicted"/>
<comment type="caution">
    <text evidence="1">The sequence shown here is derived from an EMBL/GenBank/DDBJ whole genome shotgun (WGS) entry which is preliminary data.</text>
</comment>
<reference evidence="1 2" key="1">
    <citation type="submission" date="2019-04" db="EMBL/GenBank/DDBJ databases">
        <title>Flavobacterium sp. nov. isolated from construction timber.</title>
        <authorList>
            <person name="Lin S.-Y."/>
            <person name="Chang C.-T."/>
            <person name="Young C.-C."/>
        </authorList>
    </citation>
    <scope>NUCLEOTIDE SEQUENCE [LARGE SCALE GENOMIC DNA]</scope>
    <source>
        <strain evidence="1 2">CC-CTC003</strain>
    </source>
</reference>
<dbReference type="Pfam" id="PF14054">
    <property type="entry name" value="DUF4249"/>
    <property type="match status" value="1"/>
</dbReference>
<organism evidence="1 2">
    <name type="scientific">Flavobacterium supellecticarium</name>
    <dbReference type="NCBI Taxonomy" id="2565924"/>
    <lineage>
        <taxon>Bacteria</taxon>
        <taxon>Pseudomonadati</taxon>
        <taxon>Bacteroidota</taxon>
        <taxon>Flavobacteriia</taxon>
        <taxon>Flavobacteriales</taxon>
        <taxon>Flavobacteriaceae</taxon>
        <taxon>Flavobacterium</taxon>
    </lineage>
</organism>
<dbReference type="EMBL" id="SSNZ01000001">
    <property type="protein sequence ID" value="THF52731.1"/>
    <property type="molecule type" value="Genomic_DNA"/>
</dbReference>
<evidence type="ECO:0000313" key="2">
    <source>
        <dbReference type="Proteomes" id="UP000307507"/>
    </source>
</evidence>
<name>A0A4S4A2X3_9FLAO</name>
<dbReference type="InterPro" id="IPR025345">
    <property type="entry name" value="DUF4249"/>
</dbReference>